<name>G3IZV4_METTV</name>
<dbReference type="HOGENOM" id="CLU_041771_2_2_6"/>
<evidence type="ECO:0000256" key="6">
    <source>
        <dbReference type="SAM" id="Phobius"/>
    </source>
</evidence>
<evidence type="ECO:0008006" key="9">
    <source>
        <dbReference type="Google" id="ProtNLM"/>
    </source>
</evidence>
<keyword evidence="3 6" id="KW-0812">Transmembrane</keyword>
<dbReference type="GO" id="GO:0016020">
    <property type="term" value="C:membrane"/>
    <property type="evidence" value="ECO:0007669"/>
    <property type="project" value="UniProtKB-SubCell"/>
</dbReference>
<keyword evidence="4 6" id="KW-1133">Transmembrane helix</keyword>
<dbReference type="eggNOG" id="COG0628">
    <property type="taxonomic scope" value="Bacteria"/>
</dbReference>
<comment type="subcellular location">
    <subcellularLocation>
        <location evidence="1">Membrane</location>
        <topology evidence="1">Multi-pass membrane protein</topology>
    </subcellularLocation>
</comment>
<feature type="transmembrane region" description="Helical" evidence="6">
    <location>
        <begin position="237"/>
        <end position="266"/>
    </location>
</feature>
<feature type="transmembrane region" description="Helical" evidence="6">
    <location>
        <begin position="212"/>
        <end position="231"/>
    </location>
</feature>
<comment type="similarity">
    <text evidence="2">Belongs to the autoinducer-2 exporter (AI-2E) (TC 2.A.86) family.</text>
</comment>
<evidence type="ECO:0000256" key="1">
    <source>
        <dbReference type="ARBA" id="ARBA00004141"/>
    </source>
</evidence>
<dbReference type="RefSeq" id="WP_006892802.1">
    <property type="nucleotide sequence ID" value="NZ_JH109153.1"/>
</dbReference>
<protein>
    <recommendedName>
        <fullName evidence="9">PurR-regulated permease PerM</fullName>
    </recommendedName>
</protein>
<gene>
    <name evidence="7" type="ORF">Mettu_3613</name>
</gene>
<dbReference type="AlphaFoldDB" id="G3IZV4"/>
<evidence type="ECO:0000313" key="7">
    <source>
        <dbReference type="EMBL" id="EGW20476.1"/>
    </source>
</evidence>
<evidence type="ECO:0000256" key="5">
    <source>
        <dbReference type="ARBA" id="ARBA00023136"/>
    </source>
</evidence>
<feature type="transmembrane region" description="Helical" evidence="6">
    <location>
        <begin position="28"/>
        <end position="46"/>
    </location>
</feature>
<keyword evidence="5 6" id="KW-0472">Membrane</keyword>
<dbReference type="Proteomes" id="UP000004664">
    <property type="component" value="Unassembled WGS sequence"/>
</dbReference>
<evidence type="ECO:0000313" key="8">
    <source>
        <dbReference type="Proteomes" id="UP000004664"/>
    </source>
</evidence>
<feature type="transmembrane region" description="Helical" evidence="6">
    <location>
        <begin position="273"/>
        <end position="291"/>
    </location>
</feature>
<dbReference type="EMBL" id="JH109153">
    <property type="protein sequence ID" value="EGW20476.1"/>
    <property type="molecule type" value="Genomic_DNA"/>
</dbReference>
<evidence type="ECO:0000256" key="3">
    <source>
        <dbReference type="ARBA" id="ARBA00022692"/>
    </source>
</evidence>
<keyword evidence="8" id="KW-1185">Reference proteome</keyword>
<reference evidence="7 8" key="1">
    <citation type="submission" date="2011-06" db="EMBL/GenBank/DDBJ databases">
        <title>Genomic sequence of Methylobacter tundripaludum SV96.</title>
        <authorList>
            <consortium name="US DOE Joint Genome Institute"/>
            <person name="Lucas S."/>
            <person name="Han J."/>
            <person name="Lapidus A."/>
            <person name="Cheng J.-F."/>
            <person name="Goodwin L."/>
            <person name="Pitluck S."/>
            <person name="Held B."/>
            <person name="Detter J.C."/>
            <person name="Han C."/>
            <person name="Tapia R."/>
            <person name="Land M."/>
            <person name="Hauser L."/>
            <person name="Kyrpides N."/>
            <person name="Ivanova N."/>
            <person name="Ovchinnikova G."/>
            <person name="Pagani I."/>
            <person name="Klotz M.G."/>
            <person name="Dispirito A.A."/>
            <person name="Murrell J.C."/>
            <person name="Dunfield P."/>
            <person name="Kalyuzhnaya M.G."/>
            <person name="Svenning M."/>
            <person name="Trotsenko Y.A."/>
            <person name="Stein L.Y."/>
            <person name="Woyke T."/>
        </authorList>
    </citation>
    <scope>NUCLEOTIDE SEQUENCE [LARGE SCALE GENOMIC DNA]</scope>
    <source>
        <strain evidence="8">ATCC BAA-1195 / DSM 17260 / SV96</strain>
    </source>
</reference>
<feature type="transmembrane region" description="Helical" evidence="6">
    <location>
        <begin position="311"/>
        <end position="340"/>
    </location>
</feature>
<dbReference type="OrthoDB" id="5298283at2"/>
<evidence type="ECO:0000256" key="4">
    <source>
        <dbReference type="ARBA" id="ARBA00022989"/>
    </source>
</evidence>
<dbReference type="Pfam" id="PF01594">
    <property type="entry name" value="AI-2E_transport"/>
    <property type="match status" value="1"/>
</dbReference>
<feature type="transmembrane region" description="Helical" evidence="6">
    <location>
        <begin position="7"/>
        <end position="22"/>
    </location>
</feature>
<dbReference type="PANTHER" id="PTHR21716:SF4">
    <property type="entry name" value="TRANSMEMBRANE PROTEIN 245"/>
    <property type="match status" value="1"/>
</dbReference>
<dbReference type="PANTHER" id="PTHR21716">
    <property type="entry name" value="TRANSMEMBRANE PROTEIN"/>
    <property type="match status" value="1"/>
</dbReference>
<accession>G3IZV4</accession>
<feature type="transmembrane region" description="Helical" evidence="6">
    <location>
        <begin position="156"/>
        <end position="174"/>
    </location>
</feature>
<proteinExistence type="inferred from homology"/>
<organism evidence="7 8">
    <name type="scientific">Methylobacter tundripaludum (strain ATCC BAA-1195 / DSM 17260 / SV96)</name>
    <dbReference type="NCBI Taxonomy" id="697282"/>
    <lineage>
        <taxon>Bacteria</taxon>
        <taxon>Pseudomonadati</taxon>
        <taxon>Pseudomonadota</taxon>
        <taxon>Gammaproteobacteria</taxon>
        <taxon>Methylococcales</taxon>
        <taxon>Methylococcaceae</taxon>
        <taxon>Methylobacter</taxon>
    </lineage>
</organism>
<dbReference type="STRING" id="697282.Mettu_3613"/>
<evidence type="ECO:0000256" key="2">
    <source>
        <dbReference type="ARBA" id="ARBA00009773"/>
    </source>
</evidence>
<sequence>MQKNTPYILFLTFVLLLTVSFFLLIKDFLLACFWAIILAVVFDPVYQRIRQYFKNSEILPLFLTMMMIILVFVIPLLTIILMITEESTGYYQKIASGEINPQVYFQDILALVLPKFYKLSHIQAISVEQISASAGNAFTQAVKYIAQQLPALTQNLLNLIVQVALAFYILFFLLRDGQQLIRKLISLIPIGDGIEIELFERFTSVARATVKGGLIVAVIQGSIGGFLFWFVGIPAAFLWGILMIVLSLLPIGSTLIWVPAAIILFLQGQTLKAAIVLAIGILVIGMIDNFLRPRLIGKDSKMSDYLVLVSTLGGLTWFSLTGFVLGPIIAALFITCWDLMGQESQASKRK</sequence>
<dbReference type="InterPro" id="IPR002549">
    <property type="entry name" value="AI-2E-like"/>
</dbReference>
<feature type="transmembrane region" description="Helical" evidence="6">
    <location>
        <begin position="58"/>
        <end position="83"/>
    </location>
</feature>